<keyword evidence="4" id="KW-1185">Reference proteome</keyword>
<keyword evidence="1" id="KW-0732">Signal</keyword>
<feature type="domain" description="DUF6265" evidence="2">
    <location>
        <begin position="29"/>
        <end position="134"/>
    </location>
</feature>
<organism evidence="3 4">
    <name type="scientific">Asprobacillus argus</name>
    <dbReference type="NCBI Taxonomy" id="3076534"/>
    <lineage>
        <taxon>Bacteria</taxon>
        <taxon>Pseudomonadati</taxon>
        <taxon>Bacteroidota</taxon>
        <taxon>Flavobacteriia</taxon>
        <taxon>Flavobacteriales</taxon>
        <taxon>Flavobacteriaceae</taxon>
        <taxon>Asprobacillus</taxon>
    </lineage>
</organism>
<evidence type="ECO:0000259" key="2">
    <source>
        <dbReference type="Pfam" id="PF19780"/>
    </source>
</evidence>
<dbReference type="Pfam" id="PF19780">
    <property type="entry name" value="DUF6265"/>
    <property type="match status" value="1"/>
</dbReference>
<evidence type="ECO:0000313" key="4">
    <source>
        <dbReference type="Proteomes" id="UP001257277"/>
    </source>
</evidence>
<proteinExistence type="predicted"/>
<dbReference type="Proteomes" id="UP001257277">
    <property type="component" value="Unassembled WGS sequence"/>
</dbReference>
<sequence>MKIIKFGVALSVAILLLSFCNTSQTQKVDFLVGTWKIEGKETYEAWAIENDKLVGESFKKRGEQKYVTETLEIKKEGGKWVYIATVKNQNNGQGIPFTLQEVKDDLYSFENPAHDFPKKIQYKILTKNSLQVSVLGAGDKGFSYKMEKQ</sequence>
<name>A0ABU3LF04_9FLAO</name>
<accession>A0ABU3LF04</accession>
<comment type="caution">
    <text evidence="3">The sequence shown here is derived from an EMBL/GenBank/DDBJ whole genome shotgun (WGS) entry which is preliminary data.</text>
</comment>
<evidence type="ECO:0000313" key="3">
    <source>
        <dbReference type="EMBL" id="MDT7831657.1"/>
    </source>
</evidence>
<protein>
    <submittedName>
        <fullName evidence="3">DUF6265 family protein</fullName>
    </submittedName>
</protein>
<evidence type="ECO:0000256" key="1">
    <source>
        <dbReference type="SAM" id="SignalP"/>
    </source>
</evidence>
<feature type="signal peptide" evidence="1">
    <location>
        <begin position="1"/>
        <end position="25"/>
    </location>
</feature>
<feature type="chain" id="PRO_5047140458" evidence="1">
    <location>
        <begin position="26"/>
        <end position="149"/>
    </location>
</feature>
<reference evidence="3 4" key="1">
    <citation type="submission" date="2023-09" db="EMBL/GenBank/DDBJ databases">
        <title>Novel taxa isolated from Blanes Bay.</title>
        <authorList>
            <person name="Rey-Velasco X."/>
            <person name="Lucena T."/>
        </authorList>
    </citation>
    <scope>NUCLEOTIDE SEQUENCE [LARGE SCALE GENOMIC DNA]</scope>
    <source>
        <strain evidence="3 4">S356</strain>
    </source>
</reference>
<dbReference type="InterPro" id="IPR046232">
    <property type="entry name" value="DUF6265"/>
</dbReference>
<dbReference type="RefSeq" id="WP_349240916.1">
    <property type="nucleotide sequence ID" value="NZ_JAVTTO010000002.1"/>
</dbReference>
<dbReference type="EMBL" id="JAVTTO010000002">
    <property type="protein sequence ID" value="MDT7831657.1"/>
    <property type="molecule type" value="Genomic_DNA"/>
</dbReference>
<gene>
    <name evidence="3" type="ORF">RQM59_04655</name>
</gene>